<name>A0A9P7B7R3_RHOMI</name>
<accession>A0A9P7B7R3</accession>
<feature type="region of interest" description="Disordered" evidence="1">
    <location>
        <begin position="527"/>
        <end position="547"/>
    </location>
</feature>
<evidence type="ECO:0000313" key="2">
    <source>
        <dbReference type="EMBL" id="KAG0664819.1"/>
    </source>
</evidence>
<evidence type="ECO:0000256" key="1">
    <source>
        <dbReference type="SAM" id="MobiDB-lite"/>
    </source>
</evidence>
<feature type="compositionally biased region" description="Basic and acidic residues" evidence="1">
    <location>
        <begin position="146"/>
        <end position="158"/>
    </location>
</feature>
<organism evidence="2 3">
    <name type="scientific">Rhodotorula mucilaginosa</name>
    <name type="common">Yeast</name>
    <name type="synonym">Rhodotorula rubra</name>
    <dbReference type="NCBI Taxonomy" id="5537"/>
    <lineage>
        <taxon>Eukaryota</taxon>
        <taxon>Fungi</taxon>
        <taxon>Dikarya</taxon>
        <taxon>Basidiomycota</taxon>
        <taxon>Pucciniomycotina</taxon>
        <taxon>Microbotryomycetes</taxon>
        <taxon>Sporidiobolales</taxon>
        <taxon>Sporidiobolaceae</taxon>
        <taxon>Rhodotorula</taxon>
    </lineage>
</organism>
<dbReference type="EMBL" id="PUHQ01000012">
    <property type="protein sequence ID" value="KAG0664819.1"/>
    <property type="molecule type" value="Genomic_DNA"/>
</dbReference>
<dbReference type="AlphaFoldDB" id="A0A9P7B7R3"/>
<evidence type="ECO:0000313" key="3">
    <source>
        <dbReference type="Proteomes" id="UP000777482"/>
    </source>
</evidence>
<proteinExistence type="predicted"/>
<keyword evidence="3" id="KW-1185">Reference proteome</keyword>
<feature type="region of interest" description="Disordered" evidence="1">
    <location>
        <begin position="894"/>
        <end position="927"/>
    </location>
</feature>
<protein>
    <submittedName>
        <fullName evidence="2">Uncharacterized protein</fullName>
    </submittedName>
</protein>
<feature type="compositionally biased region" description="Polar residues" evidence="1">
    <location>
        <begin position="395"/>
        <end position="407"/>
    </location>
</feature>
<feature type="compositionally biased region" description="Polar residues" evidence="1">
    <location>
        <begin position="325"/>
        <end position="335"/>
    </location>
</feature>
<feature type="compositionally biased region" description="Low complexity" evidence="1">
    <location>
        <begin position="409"/>
        <end position="425"/>
    </location>
</feature>
<comment type="caution">
    <text evidence="2">The sequence shown here is derived from an EMBL/GenBank/DDBJ whole genome shotgun (WGS) entry which is preliminary data.</text>
</comment>
<sequence>MEPLWEFHPGTGWVAGPLVPLPPNCTGFDTEHERHAAQVRGSTGTWTGPQCWPEMPAADTANMRFAHPTLNGGGLATRDDTAYAPPPNPQPRLEQVPVLSYDDFPFHAELYNPYSAHQPSIQQPSIARQAGLPIAGLPGELSAVRSAERPRFAPHEPEAGPSRPQDLLRATTQLDALEAAGRPSSGKRRYHQFETGTATASSNAYTHVHHPPLQQASAPLAPSLRFFDPDVPIWPQRAPAEGTNDRLPEVPQRQAASLGPQGPGGAEQREAIYSDLPTVDWRRPQTPADHVAVPHSDAVSSDLSLPDPAASIGSSEPSSRRQVSERPNSSMSRLQNHLFPPFAHVSQPPLGSSPLATRQNEASFAKTSAGEDEASVLALAALRRALQSEPLLPIATTSRAGSKSASEPASRTNSLSSRSTNRTAAIRGDRRVLVESGRVNSTSQKRVASVEVVASCQRNGCSAVLARLVLRAIPDAVVAALENGAEPNEVKGVFRAGDQSYSQSGPGYEATLSAAIDRLAKIGMTESASNPKSEANGSGSGSPVSESLEGTEWQDLLLASESRVPERWKNELLKFGTVRCTVEHPGESLFTVEVVCARCDALFQCCSDCGGGGGRLTPGRWRSKELFPDGRKTCRLSHARNPALGEVSINVLPVALIPADELENLERQCRAIYFNTRLAVIARPEYLIDGDGLARSYAEAERVTIDHWNLFSALLQTQPPPESNIRRYLTMMYSTPRKRHRKRSDKQRNESREAVKVPWGFVIAQADFNDGTLCWCVAMPWPTNGQAFDAATMMGETTTKRAKADLRAISQQRVLAEPPLSPLPPLRYTYCLSPFRVGSRGNASLVRRGHEPLEELAKRDPELNLAHFPPEKSIWLPPKYVASMSVFVIRLESEDDLGGPPPENAPRKRGRKVTTAPDPDSTVSSPCLPSIPDPALSHFPADLTSGHYLHPPDHPQMYPYPVMPQHECPLDVYTLPSLAPEPFRYPGQLRR</sequence>
<feature type="region of interest" description="Disordered" evidence="1">
    <location>
        <begin position="288"/>
        <end position="369"/>
    </location>
</feature>
<reference evidence="2 3" key="1">
    <citation type="submission" date="2020-11" db="EMBL/GenBank/DDBJ databases">
        <title>Kefir isolates.</title>
        <authorList>
            <person name="Marcisauskas S."/>
            <person name="Kim Y."/>
            <person name="Blasche S."/>
        </authorList>
    </citation>
    <scope>NUCLEOTIDE SEQUENCE [LARGE SCALE GENOMIC DNA]</scope>
    <source>
        <strain evidence="2 3">KR</strain>
    </source>
</reference>
<feature type="compositionally biased region" description="Polar residues" evidence="1">
    <location>
        <begin position="527"/>
        <end position="545"/>
    </location>
</feature>
<dbReference type="Proteomes" id="UP000777482">
    <property type="component" value="Unassembled WGS sequence"/>
</dbReference>
<feature type="compositionally biased region" description="Polar residues" evidence="1">
    <location>
        <begin position="354"/>
        <end position="366"/>
    </location>
</feature>
<feature type="region of interest" description="Disordered" evidence="1">
    <location>
        <begin position="145"/>
        <end position="165"/>
    </location>
</feature>
<dbReference type="OrthoDB" id="2530304at2759"/>
<gene>
    <name evidence="2" type="ORF">C6P46_000956</name>
</gene>
<feature type="region of interest" description="Disordered" evidence="1">
    <location>
        <begin position="394"/>
        <end position="429"/>
    </location>
</feature>
<feature type="region of interest" description="Disordered" evidence="1">
    <location>
        <begin position="235"/>
        <end position="268"/>
    </location>
</feature>